<feature type="signal peptide" evidence="1">
    <location>
        <begin position="1"/>
        <end position="26"/>
    </location>
</feature>
<dbReference type="Gene3D" id="1.20.120.1490">
    <property type="match status" value="1"/>
</dbReference>
<dbReference type="EMBL" id="CP016027">
    <property type="protein sequence ID" value="ANJ67077.1"/>
    <property type="molecule type" value="Genomic_DNA"/>
</dbReference>
<gene>
    <name evidence="2" type="ORF">A9404_06490</name>
</gene>
<dbReference type="RefSeq" id="WP_066099439.1">
    <property type="nucleotide sequence ID" value="NZ_CP016027.1"/>
</dbReference>
<proteinExistence type="predicted"/>
<feature type="chain" id="PRO_5008250368" description="Zinc resistance-associated protein" evidence="1">
    <location>
        <begin position="27"/>
        <end position="149"/>
    </location>
</feature>
<accession>A0A191ZGU9</accession>
<dbReference type="AlphaFoldDB" id="A0A191ZGU9"/>
<evidence type="ECO:0000256" key="1">
    <source>
        <dbReference type="SAM" id="SignalP"/>
    </source>
</evidence>
<reference evidence="2 3" key="1">
    <citation type="submission" date="2016-06" db="EMBL/GenBank/DDBJ databases">
        <title>Insight into the functional genes involving in sulfur oxidation in Pearl River water.</title>
        <authorList>
            <person name="Luo J."/>
            <person name="Tan X."/>
            <person name="Lin W."/>
        </authorList>
    </citation>
    <scope>NUCLEOTIDE SEQUENCE [LARGE SCALE GENOMIC DNA]</scope>
    <source>
        <strain evidence="2 3">LS2</strain>
    </source>
</reference>
<dbReference type="STRING" id="1860122.A9404_06490"/>
<sequence length="149" mass="16539">MNKRALTLSAFAAATLMATALLPVQAGTSAQHKSAAESAQIVNLMPVLLHHEQSLDLTAEQKAFFAAWMKKYPPRRAEIEQDVADMRAKLRALILEGGHQAQRDFMIQQLGASHAQLLMMSALDVETVQEHLSKAQYRKLVDLYRAGEK</sequence>
<dbReference type="Proteomes" id="UP000078596">
    <property type="component" value="Chromosome"/>
</dbReference>
<evidence type="ECO:0000313" key="2">
    <source>
        <dbReference type="EMBL" id="ANJ67077.1"/>
    </source>
</evidence>
<dbReference type="KEGG" id="haz:A9404_06490"/>
<organism evidence="2 3">
    <name type="scientific">Halothiobacillus diazotrophicus</name>
    <dbReference type="NCBI Taxonomy" id="1860122"/>
    <lineage>
        <taxon>Bacteria</taxon>
        <taxon>Pseudomonadati</taxon>
        <taxon>Pseudomonadota</taxon>
        <taxon>Gammaproteobacteria</taxon>
        <taxon>Chromatiales</taxon>
        <taxon>Halothiobacillaceae</taxon>
        <taxon>Halothiobacillus</taxon>
    </lineage>
</organism>
<name>A0A191ZGU9_9GAMM</name>
<keyword evidence="3" id="KW-1185">Reference proteome</keyword>
<keyword evidence="1" id="KW-0732">Signal</keyword>
<evidence type="ECO:0008006" key="4">
    <source>
        <dbReference type="Google" id="ProtNLM"/>
    </source>
</evidence>
<dbReference type="OrthoDB" id="7062106at2"/>
<protein>
    <recommendedName>
        <fullName evidence="4">Zinc resistance-associated protein</fullName>
    </recommendedName>
</protein>
<evidence type="ECO:0000313" key="3">
    <source>
        <dbReference type="Proteomes" id="UP000078596"/>
    </source>
</evidence>